<dbReference type="EMBL" id="JARJLG010000013">
    <property type="protein sequence ID" value="KAJ7776028.1"/>
    <property type="molecule type" value="Genomic_DNA"/>
</dbReference>
<evidence type="ECO:0000313" key="3">
    <source>
        <dbReference type="EMBL" id="KAJ7782054.1"/>
    </source>
</evidence>
<gene>
    <name evidence="2" type="ORF">DFH07DRAFT_765021</name>
    <name evidence="3" type="ORF">DFH07DRAFT_765033</name>
    <name evidence="1" type="ORF">DFH07DRAFT_766970</name>
</gene>
<dbReference type="EMBL" id="JARJLG010000004">
    <property type="protein sequence ID" value="KAJ7782044.1"/>
    <property type="molecule type" value="Genomic_DNA"/>
</dbReference>
<evidence type="ECO:0000313" key="4">
    <source>
        <dbReference type="Proteomes" id="UP001215280"/>
    </source>
</evidence>
<comment type="caution">
    <text evidence="1">The sequence shown here is derived from an EMBL/GenBank/DDBJ whole genome shotgun (WGS) entry which is preliminary data.</text>
</comment>
<protein>
    <submittedName>
        <fullName evidence="1">Uncharacterized protein</fullName>
    </submittedName>
</protein>
<dbReference type="AlphaFoldDB" id="A0AAD7K101"/>
<evidence type="ECO:0000313" key="2">
    <source>
        <dbReference type="EMBL" id="KAJ7782044.1"/>
    </source>
</evidence>
<dbReference type="EMBL" id="JARJLG010000004">
    <property type="protein sequence ID" value="KAJ7782054.1"/>
    <property type="molecule type" value="Genomic_DNA"/>
</dbReference>
<dbReference type="Proteomes" id="UP001215280">
    <property type="component" value="Unassembled WGS sequence"/>
</dbReference>
<reference evidence="1" key="1">
    <citation type="submission" date="2023-03" db="EMBL/GenBank/DDBJ databases">
        <title>Massive genome expansion in bonnet fungi (Mycena s.s.) driven by repeated elements and novel gene families across ecological guilds.</title>
        <authorList>
            <consortium name="Lawrence Berkeley National Laboratory"/>
            <person name="Harder C.B."/>
            <person name="Miyauchi S."/>
            <person name="Viragh M."/>
            <person name="Kuo A."/>
            <person name="Thoen E."/>
            <person name="Andreopoulos B."/>
            <person name="Lu D."/>
            <person name="Skrede I."/>
            <person name="Drula E."/>
            <person name="Henrissat B."/>
            <person name="Morin E."/>
            <person name="Kohler A."/>
            <person name="Barry K."/>
            <person name="LaButti K."/>
            <person name="Morin E."/>
            <person name="Salamov A."/>
            <person name="Lipzen A."/>
            <person name="Mereny Z."/>
            <person name="Hegedus B."/>
            <person name="Baldrian P."/>
            <person name="Stursova M."/>
            <person name="Weitz H."/>
            <person name="Taylor A."/>
            <person name="Grigoriev I.V."/>
            <person name="Nagy L.G."/>
            <person name="Martin F."/>
            <person name="Kauserud H."/>
        </authorList>
    </citation>
    <scope>NUCLEOTIDE SEQUENCE</scope>
    <source>
        <strain evidence="1">CBHHK188m</strain>
    </source>
</reference>
<sequence>MPYVSILPGSLASPQLILQSHGPQFLSSDIQVSFQQTFTDYKDPQPRLMCLRFRALHGVHPPGRDQVNVLPIDAHLFTSPLARWTEILIPVPDFLPTTSQYITGWHATGSLPTCCGALFLRTQRPLLRNPAVVLAHAQHGDPSSAMRRRGWNLTAVESAPASSNALDRRRPTASMVTQLQTRLDVYIAASILLVVLIGFSHSTSIPDRIRLGLVAAHPAYLLIGLPAELALSEEVAPNGHLPTPFLHWFV</sequence>
<accession>A0AAD7K101</accession>
<evidence type="ECO:0000313" key="1">
    <source>
        <dbReference type="EMBL" id="KAJ7776028.1"/>
    </source>
</evidence>
<keyword evidence="4" id="KW-1185">Reference proteome</keyword>
<name>A0AAD7K101_9AGAR</name>
<proteinExistence type="predicted"/>
<organism evidence="1 4">
    <name type="scientific">Mycena maculata</name>
    <dbReference type="NCBI Taxonomy" id="230809"/>
    <lineage>
        <taxon>Eukaryota</taxon>
        <taxon>Fungi</taxon>
        <taxon>Dikarya</taxon>
        <taxon>Basidiomycota</taxon>
        <taxon>Agaricomycotina</taxon>
        <taxon>Agaricomycetes</taxon>
        <taxon>Agaricomycetidae</taxon>
        <taxon>Agaricales</taxon>
        <taxon>Marasmiineae</taxon>
        <taxon>Mycenaceae</taxon>
        <taxon>Mycena</taxon>
    </lineage>
</organism>